<feature type="non-terminal residue" evidence="1">
    <location>
        <position position="1"/>
    </location>
</feature>
<evidence type="ECO:0000313" key="1">
    <source>
        <dbReference type="EMBL" id="EPS92943.1"/>
    </source>
</evidence>
<gene>
    <name evidence="1" type="ORF">FOMPIDRAFT_64904</name>
</gene>
<dbReference type="InParanoid" id="S8DNN4"/>
<dbReference type="Proteomes" id="UP000015241">
    <property type="component" value="Unassembled WGS sequence"/>
</dbReference>
<dbReference type="EMBL" id="KE504319">
    <property type="protein sequence ID" value="EPS92943.1"/>
    <property type="molecule type" value="Genomic_DNA"/>
</dbReference>
<organism evidence="1 2">
    <name type="scientific">Fomitopsis schrenkii</name>
    <name type="common">Brown rot fungus</name>
    <dbReference type="NCBI Taxonomy" id="2126942"/>
    <lineage>
        <taxon>Eukaryota</taxon>
        <taxon>Fungi</taxon>
        <taxon>Dikarya</taxon>
        <taxon>Basidiomycota</taxon>
        <taxon>Agaricomycotina</taxon>
        <taxon>Agaricomycetes</taxon>
        <taxon>Polyporales</taxon>
        <taxon>Fomitopsis</taxon>
    </lineage>
</organism>
<protein>
    <submittedName>
        <fullName evidence="1">Uncharacterized protein</fullName>
    </submittedName>
</protein>
<reference evidence="1 2" key="1">
    <citation type="journal article" date="2012" name="Science">
        <title>The Paleozoic origin of enzymatic lignin decomposition reconstructed from 31 fungal genomes.</title>
        <authorList>
            <person name="Floudas D."/>
            <person name="Binder M."/>
            <person name="Riley R."/>
            <person name="Barry K."/>
            <person name="Blanchette R.A."/>
            <person name="Henrissat B."/>
            <person name="Martinez A.T."/>
            <person name="Otillar R."/>
            <person name="Spatafora J.W."/>
            <person name="Yadav J.S."/>
            <person name="Aerts A."/>
            <person name="Benoit I."/>
            <person name="Boyd A."/>
            <person name="Carlson A."/>
            <person name="Copeland A."/>
            <person name="Coutinho P.M."/>
            <person name="de Vries R.P."/>
            <person name="Ferreira P."/>
            <person name="Findley K."/>
            <person name="Foster B."/>
            <person name="Gaskell J."/>
            <person name="Glotzer D."/>
            <person name="Gorecki P."/>
            <person name="Heitman J."/>
            <person name="Hesse C."/>
            <person name="Hori C."/>
            <person name="Igarashi K."/>
            <person name="Jurgens J.A."/>
            <person name="Kallen N."/>
            <person name="Kersten P."/>
            <person name="Kohler A."/>
            <person name="Kuees U."/>
            <person name="Kumar T.K.A."/>
            <person name="Kuo A."/>
            <person name="LaButti K."/>
            <person name="Larrondo L.F."/>
            <person name="Lindquist E."/>
            <person name="Ling A."/>
            <person name="Lombard V."/>
            <person name="Lucas S."/>
            <person name="Lundell T."/>
            <person name="Martin R."/>
            <person name="McLaughlin D.J."/>
            <person name="Morgenstern I."/>
            <person name="Morin E."/>
            <person name="Murat C."/>
            <person name="Nagy L.G."/>
            <person name="Nolan M."/>
            <person name="Ohm R.A."/>
            <person name="Patyshakuliyeva A."/>
            <person name="Rokas A."/>
            <person name="Ruiz-Duenas F.J."/>
            <person name="Sabat G."/>
            <person name="Salamov A."/>
            <person name="Samejima M."/>
            <person name="Schmutz J."/>
            <person name="Slot J.C."/>
            <person name="St John F."/>
            <person name="Stenlid J."/>
            <person name="Sun H."/>
            <person name="Sun S."/>
            <person name="Syed K."/>
            <person name="Tsang A."/>
            <person name="Wiebenga A."/>
            <person name="Young D."/>
            <person name="Pisabarro A."/>
            <person name="Eastwood D.C."/>
            <person name="Martin F."/>
            <person name="Cullen D."/>
            <person name="Grigoriev I.V."/>
            <person name="Hibbett D.S."/>
        </authorList>
    </citation>
    <scope>NUCLEOTIDE SEQUENCE</scope>
    <source>
        <strain evidence="2">FP-58527</strain>
    </source>
</reference>
<sequence>CVTFYSNLNLLVFGLEGKDWSAGTQDSWVSGAHLSLSLVKARTSHDMYIFRHGDQRYYLRMPVLKYMLFSPYCSLTASLRTHLPMHSTRSTL</sequence>
<evidence type="ECO:0000313" key="2">
    <source>
        <dbReference type="Proteomes" id="UP000015241"/>
    </source>
</evidence>
<keyword evidence="2" id="KW-1185">Reference proteome</keyword>
<dbReference type="HOGENOM" id="CLU_2418987_0_0_1"/>
<proteinExistence type="predicted"/>
<accession>S8DNN4</accession>
<name>S8DNN4_FOMSC</name>
<dbReference type="AlphaFoldDB" id="S8DNN4"/>